<evidence type="ECO:0008006" key="4">
    <source>
        <dbReference type="Google" id="ProtNLM"/>
    </source>
</evidence>
<feature type="transmembrane region" description="Helical" evidence="1">
    <location>
        <begin position="147"/>
        <end position="166"/>
    </location>
</feature>
<keyword evidence="1" id="KW-1133">Transmembrane helix</keyword>
<reference evidence="2 3" key="1">
    <citation type="submission" date="2018-10" db="EMBL/GenBank/DDBJ databases">
        <title>Draft genome of Mycobacterium hodleri strain B.</title>
        <authorList>
            <person name="Amande T.J."/>
            <person name="Mcgenity T.J."/>
        </authorList>
    </citation>
    <scope>NUCLEOTIDE SEQUENCE [LARGE SCALE GENOMIC DNA]</scope>
    <source>
        <strain evidence="2 3">B</strain>
    </source>
</reference>
<evidence type="ECO:0000256" key="1">
    <source>
        <dbReference type="SAM" id="Phobius"/>
    </source>
</evidence>
<evidence type="ECO:0000313" key="3">
    <source>
        <dbReference type="Proteomes" id="UP000315759"/>
    </source>
</evidence>
<dbReference type="InterPro" id="IPR039708">
    <property type="entry name" value="MT1774/Rv1733c-like"/>
</dbReference>
<gene>
    <name evidence="2" type="ORF">D8S82_26655</name>
</gene>
<accession>A0A544VU63</accession>
<sequence length="197" mass="21641">MSTQSFAQHFRWNVRALQRNPLTRASDRLEALTFVVLFLMTLLAIPVAMNVADRAYDSTMQFVNQEVQTRHSVQAHAVTGTDTPTEFGTPLYVDAKWSEGGRERTERIASPGSVAAGATITVWLDDTGKVVGAPLRPSDASVNATSAGWSVWLLAVVFCGLVGLAVRKALDRSRARSWDRALQLFAYGDDGWANRRS</sequence>
<dbReference type="AlphaFoldDB" id="A0A544VU63"/>
<proteinExistence type="predicted"/>
<organism evidence="2 3">
    <name type="scientific">Mycolicibacterium hodleri</name>
    <dbReference type="NCBI Taxonomy" id="49897"/>
    <lineage>
        <taxon>Bacteria</taxon>
        <taxon>Bacillati</taxon>
        <taxon>Actinomycetota</taxon>
        <taxon>Actinomycetes</taxon>
        <taxon>Mycobacteriales</taxon>
        <taxon>Mycobacteriaceae</taxon>
        <taxon>Mycolicibacterium</taxon>
    </lineage>
</organism>
<keyword evidence="3" id="KW-1185">Reference proteome</keyword>
<dbReference type="RefSeq" id="WP_142554983.1">
    <property type="nucleotide sequence ID" value="NZ_VIFX01000043.1"/>
</dbReference>
<dbReference type="PANTHER" id="PTHR42305:SF1">
    <property type="entry name" value="MEMBRANE PROTEIN RV1733C-RELATED"/>
    <property type="match status" value="1"/>
</dbReference>
<keyword evidence="1" id="KW-0472">Membrane</keyword>
<dbReference type="Proteomes" id="UP000315759">
    <property type="component" value="Unassembled WGS sequence"/>
</dbReference>
<evidence type="ECO:0000313" key="2">
    <source>
        <dbReference type="EMBL" id="TQR83531.1"/>
    </source>
</evidence>
<comment type="caution">
    <text evidence="2">The sequence shown here is derived from an EMBL/GenBank/DDBJ whole genome shotgun (WGS) entry which is preliminary data.</text>
</comment>
<protein>
    <recommendedName>
        <fullName evidence="4">Transmembrane protein</fullName>
    </recommendedName>
</protein>
<dbReference type="EMBL" id="VIFX01000043">
    <property type="protein sequence ID" value="TQR83531.1"/>
    <property type="molecule type" value="Genomic_DNA"/>
</dbReference>
<dbReference type="PANTHER" id="PTHR42305">
    <property type="entry name" value="MEMBRANE PROTEIN RV1733C-RELATED"/>
    <property type="match status" value="1"/>
</dbReference>
<name>A0A544VU63_9MYCO</name>
<feature type="transmembrane region" description="Helical" evidence="1">
    <location>
        <begin position="29"/>
        <end position="49"/>
    </location>
</feature>
<keyword evidence="1" id="KW-0812">Transmembrane</keyword>